<evidence type="ECO:0000256" key="2">
    <source>
        <dbReference type="SAM" id="MobiDB-lite"/>
    </source>
</evidence>
<feature type="compositionally biased region" description="Basic and acidic residues" evidence="2">
    <location>
        <begin position="389"/>
        <end position="403"/>
    </location>
</feature>
<reference evidence="6" key="1">
    <citation type="submission" date="2025-08" db="UniProtKB">
        <authorList>
            <consortium name="RefSeq"/>
        </authorList>
    </citation>
    <scope>IDENTIFICATION</scope>
    <source>
        <strain evidence="6">J_2021</strain>
        <tissue evidence="6">Erythrocytes</tissue>
    </source>
</reference>
<dbReference type="GO" id="GO:0005737">
    <property type="term" value="C:cytoplasm"/>
    <property type="evidence" value="ECO:0000318"/>
    <property type="project" value="GO_Central"/>
</dbReference>
<dbReference type="PROSITE" id="PS00108">
    <property type="entry name" value="PROTEIN_KINASE_ST"/>
    <property type="match status" value="1"/>
</dbReference>
<dbReference type="AGR" id="Xenbase:XB-GENE-6254693"/>
<dbReference type="GO" id="GO:0006974">
    <property type="term" value="P:DNA damage response"/>
    <property type="evidence" value="ECO:0000318"/>
    <property type="project" value="GO_Central"/>
</dbReference>
<dbReference type="GO" id="GO:0005524">
    <property type="term" value="F:ATP binding"/>
    <property type="evidence" value="ECO:0007669"/>
    <property type="project" value="InterPro"/>
</dbReference>
<dbReference type="FunFam" id="1.10.510.10:FF:002687">
    <property type="match status" value="1"/>
</dbReference>
<feature type="transmembrane region" description="Helical" evidence="3">
    <location>
        <begin position="546"/>
        <end position="563"/>
    </location>
</feature>
<evidence type="ECO:0000256" key="1">
    <source>
        <dbReference type="ARBA" id="ARBA00012513"/>
    </source>
</evidence>
<protein>
    <recommendedName>
        <fullName evidence="1">non-specific serine/threonine protein kinase</fullName>
        <ecNumber evidence="1">2.7.11.1</ecNumber>
    </recommendedName>
</protein>
<dbReference type="OrthoDB" id="2687620at2759"/>
<dbReference type="STRING" id="8355.A0A1L8G7F6"/>
<evidence type="ECO:0000313" key="7">
    <source>
        <dbReference type="Xenbase" id="XB-GENE-6254693"/>
    </source>
</evidence>
<keyword evidence="3" id="KW-1133">Transmembrane helix</keyword>
<dbReference type="GO" id="GO:0004674">
    <property type="term" value="F:protein serine/threonine kinase activity"/>
    <property type="evidence" value="ECO:0000318"/>
    <property type="project" value="GO_Central"/>
</dbReference>
<dbReference type="Xenbase" id="XB-GENE-6254693">
    <property type="gene designation" value="vrk2.L"/>
</dbReference>
<dbReference type="PROSITE" id="PS50011">
    <property type="entry name" value="PROTEIN_KINASE_DOM"/>
    <property type="match status" value="1"/>
</dbReference>
<sequence>MPPRRSKLPVPLPEGWKVTDTSKKSWRLGKMIGKGGFGLIYLASPQCDTPVGDDAVHVIKVEYHQNGPLFCELKFYQRAAKPDNITKWKAHKKLDYLGIPKYWGSGETTFNSQSYRFMVMDRLGVDLQTILNKNNGKFSMQRVMQLGICMLDVLEFIHENEYVHCDIKAANILLSYTNQTEVYLADYGLSYRYCPNGNHKEYKENPRKGHNGTIEFTSLDAHKGVAPSRRGDLEILAYCMLFWLCGSLPWDDNLTNPTAVQDLKAKLLSNLPDSVVEWTAGEDGSYEIAMFMKEICHLAYDAKPDYGALKRILSNPLASSGTDRNFTLTSNPVISQPRRRPMTSKATTHIKKRDSGDTDSPFRDLEEFEETKIQGTKLKSTQAKPRVLGKKEERGKKRREKKEEEVLANLEEANAQWINREDFEETESQRKALSRNPTLHIRSKNRRQVYIEKDYDTDSVGYYDQQDFSAPQRPSQFFSGEREDGHTCFVQDTGISKRRLSYTYPAEDEEEPFPNRYQNSSIFQDVSTSDDNSEVSRHYCRDLCKYGVAIPVLLLTIYIVFYGF</sequence>
<name>A0A1L8G7F6_XENLA</name>
<keyword evidence="5" id="KW-1185">Reference proteome</keyword>
<dbReference type="InterPro" id="IPR008271">
    <property type="entry name" value="Ser/Thr_kinase_AS"/>
</dbReference>
<dbReference type="AlphaFoldDB" id="A0A1L8G7F6"/>
<keyword evidence="3" id="KW-0812">Transmembrane</keyword>
<dbReference type="OMA" id="FMKEICH"/>
<feature type="compositionally biased region" description="Basic residues" evidence="2">
    <location>
        <begin position="337"/>
        <end position="352"/>
    </location>
</feature>
<organism evidence="5 6">
    <name type="scientific">Xenopus laevis</name>
    <name type="common">African clawed frog</name>
    <dbReference type="NCBI Taxonomy" id="8355"/>
    <lineage>
        <taxon>Eukaryota</taxon>
        <taxon>Metazoa</taxon>
        <taxon>Chordata</taxon>
        <taxon>Craniata</taxon>
        <taxon>Vertebrata</taxon>
        <taxon>Euteleostomi</taxon>
        <taxon>Amphibia</taxon>
        <taxon>Batrachia</taxon>
        <taxon>Anura</taxon>
        <taxon>Pipoidea</taxon>
        <taxon>Pipidae</taxon>
        <taxon>Xenopodinae</taxon>
        <taxon>Xenopus</taxon>
        <taxon>Xenopus</taxon>
    </lineage>
</organism>
<feature type="compositionally biased region" description="Polar residues" evidence="2">
    <location>
        <begin position="324"/>
        <end position="334"/>
    </location>
</feature>
<evidence type="ECO:0000313" key="6">
    <source>
        <dbReference type="RefSeq" id="XP_018117130.1"/>
    </source>
</evidence>
<keyword evidence="6" id="KW-0808">Transferase</keyword>
<dbReference type="Proteomes" id="UP000186698">
    <property type="component" value="Chromosome 5L"/>
</dbReference>
<evidence type="ECO:0000256" key="3">
    <source>
        <dbReference type="SAM" id="Phobius"/>
    </source>
</evidence>
<proteinExistence type="predicted"/>
<evidence type="ECO:0000259" key="4">
    <source>
        <dbReference type="PROSITE" id="PS50011"/>
    </source>
</evidence>
<feature type="compositionally biased region" description="Polar residues" evidence="2">
    <location>
        <begin position="373"/>
        <end position="383"/>
    </location>
</feature>
<dbReference type="CTD" id="379800"/>
<gene>
    <name evidence="6 7" type="primary">vrk2.L</name>
    <name evidence="6" type="synonym">vrk2</name>
</gene>
<keyword evidence="6" id="KW-0418">Kinase</keyword>
<dbReference type="InterPro" id="IPR011009">
    <property type="entry name" value="Kinase-like_dom_sf"/>
</dbReference>
<dbReference type="Gene3D" id="1.10.510.10">
    <property type="entry name" value="Transferase(Phosphotransferase) domain 1"/>
    <property type="match status" value="1"/>
</dbReference>
<dbReference type="Bgee" id="379800">
    <property type="expression patterns" value="Expressed in muscle tissue and 19 other cell types or tissues"/>
</dbReference>
<feature type="region of interest" description="Disordered" evidence="2">
    <location>
        <begin position="324"/>
        <end position="403"/>
    </location>
</feature>
<dbReference type="InterPro" id="IPR050235">
    <property type="entry name" value="CK1_Ser-Thr_kinase"/>
</dbReference>
<dbReference type="Pfam" id="PF00069">
    <property type="entry name" value="Pkinase"/>
    <property type="match status" value="1"/>
</dbReference>
<dbReference type="EC" id="2.7.11.1" evidence="1"/>
<dbReference type="GO" id="GO:0005634">
    <property type="term" value="C:nucleus"/>
    <property type="evidence" value="ECO:0000318"/>
    <property type="project" value="GO_Central"/>
</dbReference>
<dbReference type="SUPFAM" id="SSF56112">
    <property type="entry name" value="Protein kinase-like (PK-like)"/>
    <property type="match status" value="1"/>
</dbReference>
<accession>A0A1L8G7F6</accession>
<dbReference type="SMART" id="SM00220">
    <property type="entry name" value="S_TKc"/>
    <property type="match status" value="1"/>
</dbReference>
<evidence type="ECO:0000313" key="5">
    <source>
        <dbReference type="Proteomes" id="UP000186698"/>
    </source>
</evidence>
<dbReference type="RefSeq" id="XP_018117130.1">
    <property type="nucleotide sequence ID" value="XM_018261641.2"/>
</dbReference>
<dbReference type="InterPro" id="IPR000719">
    <property type="entry name" value="Prot_kinase_dom"/>
</dbReference>
<dbReference type="CDD" id="cd14123">
    <property type="entry name" value="STKc_VRK2"/>
    <property type="match status" value="1"/>
</dbReference>
<keyword evidence="3" id="KW-0472">Membrane</keyword>
<dbReference type="PANTHER" id="PTHR11909">
    <property type="entry name" value="CASEIN KINASE-RELATED"/>
    <property type="match status" value="1"/>
</dbReference>
<dbReference type="PaxDb" id="8355-A0A1L8G7F6"/>
<dbReference type="GO" id="GO:0007165">
    <property type="term" value="P:signal transduction"/>
    <property type="evidence" value="ECO:0000318"/>
    <property type="project" value="GO_Central"/>
</dbReference>
<feature type="domain" description="Protein kinase" evidence="4">
    <location>
        <begin position="26"/>
        <end position="352"/>
    </location>
</feature>
<dbReference type="GeneID" id="379800"/>
<feature type="compositionally biased region" description="Basic and acidic residues" evidence="2">
    <location>
        <begin position="353"/>
        <end position="365"/>
    </location>
</feature>